<evidence type="ECO:0000256" key="1">
    <source>
        <dbReference type="ARBA" id="ARBA00004536"/>
    </source>
</evidence>
<evidence type="ECO:0000256" key="4">
    <source>
        <dbReference type="ARBA" id="ARBA00023054"/>
    </source>
</evidence>
<feature type="compositionally biased region" description="Polar residues" evidence="6">
    <location>
        <begin position="532"/>
        <end position="546"/>
    </location>
</feature>
<comment type="similarity">
    <text evidence="2">Belongs to the CCDC85 family.</text>
</comment>
<dbReference type="Proteomes" id="UP000005408">
    <property type="component" value="Unassembled WGS sequence"/>
</dbReference>
<feature type="compositionally biased region" description="Polar residues" evidence="6">
    <location>
        <begin position="574"/>
        <end position="587"/>
    </location>
</feature>
<feature type="compositionally biased region" description="Low complexity" evidence="6">
    <location>
        <begin position="1"/>
        <end position="15"/>
    </location>
</feature>
<feature type="compositionally biased region" description="Basic and acidic residues" evidence="6">
    <location>
        <begin position="360"/>
        <end position="370"/>
    </location>
</feature>
<dbReference type="InterPro" id="IPR019359">
    <property type="entry name" value="CCDC85"/>
</dbReference>
<feature type="region of interest" description="Disordered" evidence="6">
    <location>
        <begin position="234"/>
        <end position="271"/>
    </location>
</feature>
<keyword evidence="8" id="KW-1185">Reference proteome</keyword>
<feature type="compositionally biased region" description="Polar residues" evidence="6">
    <location>
        <begin position="451"/>
        <end position="464"/>
    </location>
</feature>
<feature type="coiled-coil region" evidence="5">
    <location>
        <begin position="139"/>
        <end position="173"/>
    </location>
</feature>
<feature type="region of interest" description="Disordered" evidence="6">
    <location>
        <begin position="360"/>
        <end position="670"/>
    </location>
</feature>
<feature type="compositionally biased region" description="Polar residues" evidence="6">
    <location>
        <begin position="427"/>
        <end position="444"/>
    </location>
</feature>
<evidence type="ECO:0000313" key="8">
    <source>
        <dbReference type="Proteomes" id="UP000005408"/>
    </source>
</evidence>
<keyword evidence="4 5" id="KW-0175">Coiled coil</keyword>
<evidence type="ECO:0000313" key="7">
    <source>
        <dbReference type="EnsemblMetazoa" id="G11103.1:cds"/>
    </source>
</evidence>
<evidence type="ECO:0000256" key="3">
    <source>
        <dbReference type="ARBA" id="ARBA00022949"/>
    </source>
</evidence>
<feature type="compositionally biased region" description="Basic and acidic residues" evidence="6">
    <location>
        <begin position="238"/>
        <end position="247"/>
    </location>
</feature>
<name>A0A8W8HUG4_MAGGI</name>
<dbReference type="EnsemblMetazoa" id="G11103.1">
    <property type="protein sequence ID" value="G11103.1:cds"/>
    <property type="gene ID" value="G11103"/>
</dbReference>
<feature type="compositionally biased region" description="Polar residues" evidence="6">
    <location>
        <begin position="390"/>
        <end position="419"/>
    </location>
</feature>
<feature type="coiled-coil region" evidence="5">
    <location>
        <begin position="54"/>
        <end position="113"/>
    </location>
</feature>
<evidence type="ECO:0008006" key="9">
    <source>
        <dbReference type="Google" id="ProtNLM"/>
    </source>
</evidence>
<feature type="compositionally biased region" description="Pro residues" evidence="6">
    <location>
        <begin position="378"/>
        <end position="389"/>
    </location>
</feature>
<protein>
    <recommendedName>
        <fullName evidence="9">Coiled-coil domain-containing protein 85C</fullName>
    </recommendedName>
</protein>
<dbReference type="AlphaFoldDB" id="A0A8W8HUG4"/>
<comment type="subcellular location">
    <subcellularLocation>
        <location evidence="1">Cell junction</location>
        <location evidence="1">Adherens junction</location>
    </subcellularLocation>
</comment>
<proteinExistence type="inferred from homology"/>
<dbReference type="PANTHER" id="PTHR13546">
    <property type="entry name" value="RE60986P"/>
    <property type="match status" value="1"/>
</dbReference>
<feature type="compositionally biased region" description="Polar residues" evidence="6">
    <location>
        <begin position="292"/>
        <end position="308"/>
    </location>
</feature>
<dbReference type="PANTHER" id="PTHR13546:SF15">
    <property type="entry name" value="CCDC85"/>
    <property type="match status" value="1"/>
</dbReference>
<keyword evidence="3" id="KW-0965">Cell junction</keyword>
<dbReference type="GO" id="GO:0005912">
    <property type="term" value="C:adherens junction"/>
    <property type="evidence" value="ECO:0007669"/>
    <property type="project" value="UniProtKB-SubCell"/>
</dbReference>
<accession>A0A8W8HUG4</accession>
<feature type="region of interest" description="Disordered" evidence="6">
    <location>
        <begin position="185"/>
        <end position="214"/>
    </location>
</feature>
<evidence type="ECO:0000256" key="5">
    <source>
        <dbReference type="SAM" id="Coils"/>
    </source>
</evidence>
<feature type="region of interest" description="Disordered" evidence="6">
    <location>
        <begin position="1"/>
        <end position="48"/>
    </location>
</feature>
<organism evidence="7 8">
    <name type="scientific">Magallana gigas</name>
    <name type="common">Pacific oyster</name>
    <name type="synonym">Crassostrea gigas</name>
    <dbReference type="NCBI Taxonomy" id="29159"/>
    <lineage>
        <taxon>Eukaryota</taxon>
        <taxon>Metazoa</taxon>
        <taxon>Spiralia</taxon>
        <taxon>Lophotrochozoa</taxon>
        <taxon>Mollusca</taxon>
        <taxon>Bivalvia</taxon>
        <taxon>Autobranchia</taxon>
        <taxon>Pteriomorphia</taxon>
        <taxon>Ostreida</taxon>
        <taxon>Ostreoidea</taxon>
        <taxon>Ostreidae</taxon>
        <taxon>Magallana</taxon>
    </lineage>
</organism>
<reference evidence="7" key="1">
    <citation type="submission" date="2022-08" db="UniProtKB">
        <authorList>
            <consortium name="EnsemblMetazoa"/>
        </authorList>
    </citation>
    <scope>IDENTIFICATION</scope>
    <source>
        <strain evidence="7">05x7-T-G4-1.051#20</strain>
    </source>
</reference>
<evidence type="ECO:0000256" key="2">
    <source>
        <dbReference type="ARBA" id="ARBA00009052"/>
    </source>
</evidence>
<feature type="region of interest" description="Disordered" evidence="6">
    <location>
        <begin position="283"/>
        <end position="312"/>
    </location>
</feature>
<feature type="compositionally biased region" description="Low complexity" evidence="6">
    <location>
        <begin position="490"/>
        <end position="504"/>
    </location>
</feature>
<sequence length="670" mass="75487">MSVSSVPSAGSSARSTPVPMQNSPGLGPYKPITPSQYGASIGKQSDDELRRQGVDDLLRMVRRLESENRSIIAEHSSIIKDVNRRVQIYNKEMRGLKDINQKLQDDNQELRDLCCFLDDDRQRSRKLAREWQRFGRYTASVMRSEVSAYQEKLKALENKQDELISENTELKELCLYLDQERIRFTQTRDDGDGSSNSTTAGHEENNQPPQIPDVAVTNNVNRRDSTYIQQLESQVQQLEKEKTDLQKSGHKFSSPDKQSPNPPSHLQLKGSPVKPVSLLASEQRGTPVGKNGSDQHSSVPSTPSTLADTPSKPEAVVHAMKVLEVHEQLERPKTDVGGENLDDKEKAIVREMCNVVWRKLGDTKSERDTPHPVYENMAPPPPPLPPPHRQPSQGPVSETRKSPSSSSVPNHDYQQNNAQHYLPPQGSPQYNANPDSFGNYQTSPPGGPVLQCNSTVPHPGSSHTVHSHNLPHYQQYRSPPPLYPKERPPASVSSYDSDHSSYASQPYDRPNLPSNYYKDRLGHGGQGGQYDQLKSNYQHRASSQSDLIPPPSPRQPYKKHFSQSDVRGRDYNRGGQNPTQGPHNYSQELRDRGRPRESSVPREAREGSYTREVREGSYTREAREGSYSRETSASRDGDPRRTRELRTPDPWDLRDPRHEAISKTSKGSYH</sequence>
<evidence type="ECO:0000256" key="6">
    <source>
        <dbReference type="SAM" id="MobiDB-lite"/>
    </source>
</evidence>
<feature type="compositionally biased region" description="Basic and acidic residues" evidence="6">
    <location>
        <begin position="588"/>
        <end position="661"/>
    </location>
</feature>
<dbReference type="Pfam" id="PF10226">
    <property type="entry name" value="CCDC85"/>
    <property type="match status" value="1"/>
</dbReference>